<dbReference type="CDD" id="cd02440">
    <property type="entry name" value="AdoMet_MTases"/>
    <property type="match status" value="1"/>
</dbReference>
<proteinExistence type="predicted"/>
<gene>
    <name evidence="2" type="ORF">ACFQ3W_16070</name>
</gene>
<name>A0ABW3S0M4_9BACL</name>
<evidence type="ECO:0000313" key="3">
    <source>
        <dbReference type="Proteomes" id="UP001597262"/>
    </source>
</evidence>
<dbReference type="EMBL" id="JBHTLM010000012">
    <property type="protein sequence ID" value="MFD1177807.1"/>
    <property type="molecule type" value="Genomic_DNA"/>
</dbReference>
<accession>A0ABW3S0M4</accession>
<sequence>MASDLSFVQNMSRLSYHASGWDIEFICDDSMTLEHIKDGEYDLVYTSNGVHVWINDLAAMYHNFSRVLKPGGSYIMFETHPFIRPFDSDAADKMQFQVKKLYEDTGPFGEVPTYSWRIMDLVNAMLDAGLLIKHIEEFHSQLGSFDCWWYKTLVEAEADDYKKFDWKRNPFAALPQWIGFSARKERYK</sequence>
<dbReference type="Pfam" id="PF13649">
    <property type="entry name" value="Methyltransf_25"/>
    <property type="match status" value="1"/>
</dbReference>
<keyword evidence="2" id="KW-0808">Transferase</keyword>
<dbReference type="Proteomes" id="UP001597262">
    <property type="component" value="Unassembled WGS sequence"/>
</dbReference>
<dbReference type="RefSeq" id="WP_379320258.1">
    <property type="nucleotide sequence ID" value="NZ_JBHTLM010000012.1"/>
</dbReference>
<keyword evidence="3" id="KW-1185">Reference proteome</keyword>
<reference evidence="3" key="1">
    <citation type="journal article" date="2019" name="Int. J. Syst. Evol. Microbiol.">
        <title>The Global Catalogue of Microorganisms (GCM) 10K type strain sequencing project: providing services to taxonomists for standard genome sequencing and annotation.</title>
        <authorList>
            <consortium name="The Broad Institute Genomics Platform"/>
            <consortium name="The Broad Institute Genome Sequencing Center for Infectious Disease"/>
            <person name="Wu L."/>
            <person name="Ma J."/>
        </authorList>
    </citation>
    <scope>NUCLEOTIDE SEQUENCE [LARGE SCALE GENOMIC DNA]</scope>
    <source>
        <strain evidence="3">CCUG 59189</strain>
    </source>
</reference>
<keyword evidence="2" id="KW-0489">Methyltransferase</keyword>
<dbReference type="Gene3D" id="3.40.50.150">
    <property type="entry name" value="Vaccinia Virus protein VP39"/>
    <property type="match status" value="1"/>
</dbReference>
<comment type="caution">
    <text evidence="2">The sequence shown here is derived from an EMBL/GenBank/DDBJ whole genome shotgun (WGS) entry which is preliminary data.</text>
</comment>
<protein>
    <submittedName>
        <fullName evidence="2">Methyltransferase domain-containing protein</fullName>
    </submittedName>
</protein>
<feature type="domain" description="Methyltransferase" evidence="1">
    <location>
        <begin position="16"/>
        <end position="72"/>
    </location>
</feature>
<dbReference type="GO" id="GO:0008168">
    <property type="term" value="F:methyltransferase activity"/>
    <property type="evidence" value="ECO:0007669"/>
    <property type="project" value="UniProtKB-KW"/>
</dbReference>
<dbReference type="SUPFAM" id="SSF53335">
    <property type="entry name" value="S-adenosyl-L-methionine-dependent methyltransferases"/>
    <property type="match status" value="1"/>
</dbReference>
<dbReference type="InterPro" id="IPR029063">
    <property type="entry name" value="SAM-dependent_MTases_sf"/>
</dbReference>
<evidence type="ECO:0000259" key="1">
    <source>
        <dbReference type="Pfam" id="PF13649"/>
    </source>
</evidence>
<dbReference type="InterPro" id="IPR041698">
    <property type="entry name" value="Methyltransf_25"/>
</dbReference>
<evidence type="ECO:0000313" key="2">
    <source>
        <dbReference type="EMBL" id="MFD1177807.1"/>
    </source>
</evidence>
<dbReference type="GO" id="GO:0032259">
    <property type="term" value="P:methylation"/>
    <property type="evidence" value="ECO:0007669"/>
    <property type="project" value="UniProtKB-KW"/>
</dbReference>
<organism evidence="2 3">
    <name type="scientific">Paenibacillus puldeungensis</name>
    <dbReference type="NCBI Taxonomy" id="696536"/>
    <lineage>
        <taxon>Bacteria</taxon>
        <taxon>Bacillati</taxon>
        <taxon>Bacillota</taxon>
        <taxon>Bacilli</taxon>
        <taxon>Bacillales</taxon>
        <taxon>Paenibacillaceae</taxon>
        <taxon>Paenibacillus</taxon>
    </lineage>
</organism>